<protein>
    <recommendedName>
        <fullName evidence="5">Hydrophobic seed protein domain-containing protein</fullName>
    </recommendedName>
</protein>
<evidence type="ECO:0000313" key="4">
    <source>
        <dbReference type="Proteomes" id="UP000298652"/>
    </source>
</evidence>
<dbReference type="Proteomes" id="UP000298652">
    <property type="component" value="Chromosome 9"/>
</dbReference>
<feature type="transmembrane region" description="Helical" evidence="1">
    <location>
        <begin position="37"/>
        <end position="57"/>
    </location>
</feature>
<evidence type="ECO:0000256" key="1">
    <source>
        <dbReference type="SAM" id="Phobius"/>
    </source>
</evidence>
<dbReference type="Gramene" id="TKV98499">
    <property type="protein sequence ID" value="TKV98499"/>
    <property type="gene ID" value="SEVIR_9G563833v2"/>
</dbReference>
<evidence type="ECO:0008006" key="5">
    <source>
        <dbReference type="Google" id="ProtNLM"/>
    </source>
</evidence>
<accession>A0A4U6T9A4</accession>
<keyword evidence="1" id="KW-0472">Membrane</keyword>
<keyword evidence="1" id="KW-1133">Transmembrane helix</keyword>
<feature type="signal peptide" evidence="2">
    <location>
        <begin position="1"/>
        <end position="25"/>
    </location>
</feature>
<name>A0A4U6T9A4_SETVI</name>
<feature type="chain" id="PRO_5020491372" description="Hydrophobic seed protein domain-containing protein" evidence="2">
    <location>
        <begin position="26"/>
        <end position="60"/>
    </location>
</feature>
<keyword evidence="1" id="KW-0812">Transmembrane</keyword>
<reference evidence="3" key="1">
    <citation type="submission" date="2019-03" db="EMBL/GenBank/DDBJ databases">
        <title>WGS assembly of Setaria viridis.</title>
        <authorList>
            <person name="Huang P."/>
            <person name="Jenkins J."/>
            <person name="Grimwood J."/>
            <person name="Barry K."/>
            <person name="Healey A."/>
            <person name="Mamidi S."/>
            <person name="Sreedasyam A."/>
            <person name="Shu S."/>
            <person name="Feldman M."/>
            <person name="Wu J."/>
            <person name="Yu Y."/>
            <person name="Chen C."/>
            <person name="Johnson J."/>
            <person name="Rokhsar D."/>
            <person name="Baxter I."/>
            <person name="Schmutz J."/>
            <person name="Brutnell T."/>
            <person name="Kellogg E."/>
        </authorList>
    </citation>
    <scope>NUCLEOTIDE SEQUENCE [LARGE SCALE GENOMIC DNA]</scope>
</reference>
<evidence type="ECO:0000313" key="3">
    <source>
        <dbReference type="EMBL" id="TKV98499.1"/>
    </source>
</evidence>
<gene>
    <name evidence="3" type="ORF">SEVIR_9G563833v2</name>
</gene>
<proteinExistence type="predicted"/>
<keyword evidence="2" id="KW-0732">Signal</keyword>
<keyword evidence="4" id="KW-1185">Reference proteome</keyword>
<organism evidence="3 4">
    <name type="scientific">Setaria viridis</name>
    <name type="common">Green bristlegrass</name>
    <name type="synonym">Setaria italica subsp. viridis</name>
    <dbReference type="NCBI Taxonomy" id="4556"/>
    <lineage>
        <taxon>Eukaryota</taxon>
        <taxon>Viridiplantae</taxon>
        <taxon>Streptophyta</taxon>
        <taxon>Embryophyta</taxon>
        <taxon>Tracheophyta</taxon>
        <taxon>Spermatophyta</taxon>
        <taxon>Magnoliopsida</taxon>
        <taxon>Liliopsida</taxon>
        <taxon>Poales</taxon>
        <taxon>Poaceae</taxon>
        <taxon>PACMAD clade</taxon>
        <taxon>Panicoideae</taxon>
        <taxon>Panicodae</taxon>
        <taxon>Paniceae</taxon>
        <taxon>Cenchrinae</taxon>
        <taxon>Setaria</taxon>
    </lineage>
</organism>
<dbReference type="EMBL" id="CM016560">
    <property type="protein sequence ID" value="TKV98499.1"/>
    <property type="molecule type" value="Genomic_DNA"/>
</dbReference>
<dbReference type="AlphaFoldDB" id="A0A4U6T9A4"/>
<evidence type="ECO:0000256" key="2">
    <source>
        <dbReference type="SAM" id="SignalP"/>
    </source>
</evidence>
<sequence>MFMDQLLVAVFTSLLLLCFFQPCCSLQLNVPRDNNCVQFITGLYLEYICTIIICLVIHDI</sequence>